<name>A0ABV6PXU1_9BURK</name>
<protein>
    <submittedName>
        <fullName evidence="1">PP0621 family protein</fullName>
    </submittedName>
</protein>
<evidence type="ECO:0000313" key="2">
    <source>
        <dbReference type="Proteomes" id="UP001589834"/>
    </source>
</evidence>
<evidence type="ECO:0000313" key="1">
    <source>
        <dbReference type="EMBL" id="MFC0594339.1"/>
    </source>
</evidence>
<gene>
    <name evidence="1" type="ORF">ACFFGG_17460</name>
</gene>
<dbReference type="InterPro" id="IPR049708">
    <property type="entry name" value="PP0621-like"/>
</dbReference>
<sequence>MVLLVVLFGVWLWRRGRRLDAPPAPPPPRSDGAVQPMVACARCGVHVPQSSAVSGRAGLYCCEAHRREAEGG</sequence>
<accession>A0ABV6PXU1</accession>
<dbReference type="NCBIfam" id="NF041023">
    <property type="entry name" value="PP0621_fam"/>
    <property type="match status" value="1"/>
</dbReference>
<organism evidence="1 2">
    <name type="scientific">Ottowia pentelensis</name>
    <dbReference type="NCBI Taxonomy" id="511108"/>
    <lineage>
        <taxon>Bacteria</taxon>
        <taxon>Pseudomonadati</taxon>
        <taxon>Pseudomonadota</taxon>
        <taxon>Betaproteobacteria</taxon>
        <taxon>Burkholderiales</taxon>
        <taxon>Comamonadaceae</taxon>
        <taxon>Ottowia</taxon>
    </lineage>
</organism>
<comment type="caution">
    <text evidence="1">The sequence shown here is derived from an EMBL/GenBank/DDBJ whole genome shotgun (WGS) entry which is preliminary data.</text>
</comment>
<dbReference type="Proteomes" id="UP001589834">
    <property type="component" value="Unassembled WGS sequence"/>
</dbReference>
<keyword evidence="2" id="KW-1185">Reference proteome</keyword>
<reference evidence="1 2" key="1">
    <citation type="submission" date="2024-09" db="EMBL/GenBank/DDBJ databases">
        <authorList>
            <person name="Sun Q."/>
            <person name="Mori K."/>
        </authorList>
    </citation>
    <scope>NUCLEOTIDE SEQUENCE [LARGE SCALE GENOMIC DNA]</scope>
    <source>
        <strain evidence="1 2">NCAIM B.02336</strain>
    </source>
</reference>
<dbReference type="EMBL" id="JBHLTN010000043">
    <property type="protein sequence ID" value="MFC0594339.1"/>
    <property type="molecule type" value="Genomic_DNA"/>
</dbReference>
<proteinExistence type="predicted"/>
<dbReference type="RefSeq" id="WP_377542693.1">
    <property type="nucleotide sequence ID" value="NZ_JBHUHJ010000001.1"/>
</dbReference>